<dbReference type="AlphaFoldDB" id="A0A1X7VWE9"/>
<dbReference type="PANTHER" id="PTHR11225">
    <property type="entry name" value="NUCLEAR PORE COMPLEX PROTEIN NUP93 NUCLEOPORIN NUP93 DEAD EYE PROTEIN"/>
    <property type="match status" value="1"/>
</dbReference>
<keyword evidence="5" id="KW-0811">Translocation</keyword>
<dbReference type="GO" id="GO:0006606">
    <property type="term" value="P:protein import into nucleus"/>
    <property type="evidence" value="ECO:0007669"/>
    <property type="project" value="TreeGrafter"/>
</dbReference>
<dbReference type="eggNOG" id="KOG2168">
    <property type="taxonomic scope" value="Eukaryota"/>
</dbReference>
<comment type="subcellular location">
    <subcellularLocation>
        <location evidence="1 5">Nucleus</location>
        <location evidence="1 5">Nuclear pore complex</location>
    </subcellularLocation>
</comment>
<dbReference type="Pfam" id="PF04097">
    <property type="entry name" value="Nic96"/>
    <property type="match status" value="1"/>
</dbReference>
<dbReference type="EnsemblMetazoa" id="Aqu2.1.44191_001">
    <property type="protein sequence ID" value="Aqu2.1.44191_001"/>
    <property type="gene ID" value="Aqu2.1.44191"/>
</dbReference>
<keyword evidence="4 5" id="KW-0539">Nucleus</keyword>
<dbReference type="OrthoDB" id="1918363at2759"/>
<dbReference type="OMA" id="LLMCGQF"/>
<dbReference type="GO" id="GO:0005643">
    <property type="term" value="C:nuclear pore"/>
    <property type="evidence" value="ECO:0007669"/>
    <property type="project" value="UniProtKB-SubCell"/>
</dbReference>
<name>A0A1X7VWE9_AMPQE</name>
<dbReference type="STRING" id="400682.A0A1X7VWE9"/>
<keyword evidence="5" id="KW-0653">Protein transport</keyword>
<evidence type="ECO:0000256" key="4">
    <source>
        <dbReference type="ARBA" id="ARBA00023242"/>
    </source>
</evidence>
<dbReference type="InParanoid" id="A0A1X7VWE9"/>
<keyword evidence="5" id="KW-0509">mRNA transport</keyword>
<evidence type="ECO:0000256" key="2">
    <source>
        <dbReference type="ARBA" id="ARBA00010186"/>
    </source>
</evidence>
<protein>
    <recommendedName>
        <fullName evidence="5">Nuclear pore protein</fullName>
    </recommendedName>
</protein>
<evidence type="ECO:0000313" key="6">
    <source>
        <dbReference type="EnsemblMetazoa" id="Aqu2.1.44191_001"/>
    </source>
</evidence>
<dbReference type="PANTHER" id="PTHR11225:SF4">
    <property type="entry name" value="NUCLEAR PORE COMPLEX PROTEIN NUP93"/>
    <property type="match status" value="1"/>
</dbReference>
<evidence type="ECO:0000256" key="3">
    <source>
        <dbReference type="ARBA" id="ARBA00023132"/>
    </source>
</evidence>
<comment type="similarity">
    <text evidence="2 5">Belongs to the nucleoporin interacting component (NIC) family.</text>
</comment>
<organism evidence="6">
    <name type="scientific">Amphimedon queenslandica</name>
    <name type="common">Sponge</name>
    <dbReference type="NCBI Taxonomy" id="400682"/>
    <lineage>
        <taxon>Eukaryota</taxon>
        <taxon>Metazoa</taxon>
        <taxon>Porifera</taxon>
        <taxon>Demospongiae</taxon>
        <taxon>Heteroscleromorpha</taxon>
        <taxon>Haplosclerida</taxon>
        <taxon>Niphatidae</taxon>
        <taxon>Amphimedon</taxon>
    </lineage>
</organism>
<dbReference type="GO" id="GO:0016973">
    <property type="term" value="P:poly(A)+ mRNA export from nucleus"/>
    <property type="evidence" value="ECO:0007669"/>
    <property type="project" value="TreeGrafter"/>
</dbReference>
<evidence type="ECO:0000256" key="1">
    <source>
        <dbReference type="ARBA" id="ARBA00004567"/>
    </source>
</evidence>
<reference evidence="6" key="1">
    <citation type="submission" date="2017-05" db="UniProtKB">
        <authorList>
            <consortium name="EnsemblMetazoa"/>
        </authorList>
    </citation>
    <scope>IDENTIFICATION</scope>
</reference>
<proteinExistence type="inferred from homology"/>
<dbReference type="InterPro" id="IPR007231">
    <property type="entry name" value="Nucleoporin_int_Nup93/Nic96"/>
</dbReference>
<sequence>MASRSKNLSELLQEAELLSADIGGNDELPRVHRNLHQIAEAGQRLLNKATGDIPKEKEGKASILLSSCGFDVPRTSQRLETLNATKNLEPIDPVWETDIEGFLRNERENTLLSIIEESRNNRFSEADKRLWKHTIDEWDKEKEKILESLLEPSNQEFPELPTQAEALNVDPLSFQGRSALSAVEMAYARELYYANDSELHDVPCALVTKFHEASKSFNDKSIKDSWLLLKMLLDVHTLPPDAHNHRSSSNLLKQFIQKSRTFLEKQYLEYVKDLVYSNLSQSQLGGVPGTAKLIQSYLKLKHASAMPGLEDELVDGQPLWAIVFYCMRCGDLEAARSVLGSHYDVAQYLEEYQNTPDYRLSPTSENTLKQLYNKTVRNSTDPYKKAVFCVLGRCELNNTHYQVLVKTEDYMWLKLCQVNVDGGYSSDQLNFSSLQHLLLKDYGESHFDAQRNPHLYFQVLLLTVQFEAAIEFLSRIDSLRCHAVHFALALHDQNLLHPCESFNSPLLKDEPNGIARLNLGKLVIGYTRKFALTDPREALEYFYRLKDLKDSLDRNLFFSCVSELALESREFEMILGRIEPDGSKRHGCINKFSPKVGEKVEAEITSFIAEEAEGQGRFEDSVRLYDLAQEREKVLELLSHLLSGVVSSPSPPQSDRHRLQQLSVSIAERYRNHGYTTSMQISHTFFLLLDLMQFFDAYHAKRLDQAFDIIKKLHLLPLTPGEKVEQRVQGFRTMSDYVRQCFPDLLLAVMTIICTQYRKASSTPVKGKEQNDGIQMLMSRLRTNAQSLITFAGMIPYQMPGDINARLVQMEVLMN</sequence>
<keyword evidence="5" id="KW-0813">Transport</keyword>
<dbReference type="GO" id="GO:0017056">
    <property type="term" value="F:structural constituent of nuclear pore"/>
    <property type="evidence" value="ECO:0007669"/>
    <property type="project" value="InterPro"/>
</dbReference>
<accession>A0A1X7VWE9</accession>
<keyword evidence="3 5" id="KW-0906">Nuclear pore complex</keyword>
<keyword evidence="5" id="KW-0472">Membrane</keyword>
<evidence type="ECO:0000256" key="5">
    <source>
        <dbReference type="RuleBase" id="RU364035"/>
    </source>
</evidence>